<dbReference type="InterPro" id="IPR039261">
    <property type="entry name" value="FNR_nucleotide-bd"/>
</dbReference>
<organism evidence="2 3">
    <name type="scientific">Tritonibacter aquimaris</name>
    <dbReference type="NCBI Taxonomy" id="2663379"/>
    <lineage>
        <taxon>Bacteria</taxon>
        <taxon>Pseudomonadati</taxon>
        <taxon>Pseudomonadota</taxon>
        <taxon>Alphaproteobacteria</taxon>
        <taxon>Rhodobacterales</taxon>
        <taxon>Paracoccaceae</taxon>
        <taxon>Tritonibacter</taxon>
    </lineage>
</organism>
<gene>
    <name evidence="2" type="ORF">GG681_17390</name>
</gene>
<dbReference type="Gene3D" id="2.40.30.10">
    <property type="entry name" value="Translation factors"/>
    <property type="match status" value="1"/>
</dbReference>
<proteinExistence type="predicted"/>
<dbReference type="Gene3D" id="2.30.110.10">
    <property type="entry name" value="Electron Transport, Fmn-binding Protein, Chain A"/>
    <property type="match status" value="1"/>
</dbReference>
<dbReference type="SUPFAM" id="SSF50475">
    <property type="entry name" value="FMN-binding split barrel"/>
    <property type="match status" value="1"/>
</dbReference>
<name>A0A844ANU9_9RHOB</name>
<dbReference type="InterPro" id="IPR008333">
    <property type="entry name" value="Cbr1-like_FAD-bd_dom"/>
</dbReference>
<dbReference type="SUPFAM" id="SSF63380">
    <property type="entry name" value="Riboflavin synthase domain-like"/>
    <property type="match status" value="1"/>
</dbReference>
<dbReference type="PRINTS" id="PR00410">
    <property type="entry name" value="PHEHYDRXLASE"/>
</dbReference>
<evidence type="ECO:0000313" key="2">
    <source>
        <dbReference type="EMBL" id="MQY44420.1"/>
    </source>
</evidence>
<evidence type="ECO:0000313" key="3">
    <source>
        <dbReference type="Proteomes" id="UP000436694"/>
    </source>
</evidence>
<dbReference type="InterPro" id="IPR012349">
    <property type="entry name" value="Split_barrel_FMN-bd"/>
</dbReference>
<evidence type="ECO:0000259" key="1">
    <source>
        <dbReference type="PROSITE" id="PS51384"/>
    </source>
</evidence>
<dbReference type="GO" id="GO:0016491">
    <property type="term" value="F:oxidoreductase activity"/>
    <property type="evidence" value="ECO:0007669"/>
    <property type="project" value="InterPro"/>
</dbReference>
<dbReference type="InterPro" id="IPR001433">
    <property type="entry name" value="OxRdtase_FAD/NAD-bd"/>
</dbReference>
<dbReference type="Gene3D" id="3.40.50.80">
    <property type="entry name" value="Nucleotide-binding domain of ferredoxin-NADP reductase (FNR) module"/>
    <property type="match status" value="1"/>
</dbReference>
<feature type="domain" description="FAD-binding FR-type" evidence="1">
    <location>
        <begin position="305"/>
        <end position="410"/>
    </location>
</feature>
<keyword evidence="3" id="KW-1185">Reference proteome</keyword>
<dbReference type="InterPro" id="IPR017938">
    <property type="entry name" value="Riboflavin_synthase-like_b-brl"/>
</dbReference>
<sequence length="546" mass="60392">MSSSSSTSSPFHAGEIAIQEKMDVRRVEDLGRRVIRSFMPEQHRTFFAALPFLVAGARDAAGQTWATLLEGDSGFVDTPSETTLQINAVPSAGDPLEGALRAGTDLGLIGIELATRRRNRVNGRVTAHTNSGIQFEVGQSFGNCPQHIHARGYTRLDRATPQPALRSTDLSKTQQDWIATSDTFFIASGHRDTENQARSGMDASHRGGTPGFVEVLSAQRLQFPDYPGNNYYNTLGNIHQDSRTGLLFIDFATGGLLHLTGRATISDDPELVQRFPGALQVVTFDIDAVVERPEALRLRWDTQGDAIRELRVLDKKVESEDTVSLMLAARDGGQLPMFKPGQYLPLEITIPGAPQKIRRSYSLTIPPGENRYQITIKREDRGLVSRFLHDALQPGDFISGFRPNGDFDLPAQRAPMVLVSAGIGITPMIGLLRAGLNEDPNRPIWFLHGARNRTHHPFKDMIQTLNRSHATLTVFTRYSQPDPKDLQHTEFDTAGRLTPDHMSEFHFPDDAHFFLCGPGVFTAEWEEALIAHGTPVDNIHLESFGS</sequence>
<dbReference type="Pfam" id="PF00175">
    <property type="entry name" value="NAD_binding_1"/>
    <property type="match status" value="1"/>
</dbReference>
<reference evidence="2 3" key="1">
    <citation type="submission" date="2019-10" db="EMBL/GenBank/DDBJ databases">
        <title>Epibacterium sp. nov., isolated from seawater.</title>
        <authorList>
            <person name="Zhang X."/>
            <person name="Li N."/>
        </authorList>
    </citation>
    <scope>NUCLEOTIDE SEQUENCE [LARGE SCALE GENOMIC DNA]</scope>
    <source>
        <strain evidence="2 3">SM1969</strain>
    </source>
</reference>
<dbReference type="SUPFAM" id="SSF52343">
    <property type="entry name" value="Ferredoxin reductase-like, C-terminal NADP-linked domain"/>
    <property type="match status" value="1"/>
</dbReference>
<dbReference type="Proteomes" id="UP000436694">
    <property type="component" value="Unassembled WGS sequence"/>
</dbReference>
<dbReference type="PANTHER" id="PTHR42815">
    <property type="entry name" value="FAD-BINDING, PUTATIVE (AFU_ORTHOLOGUE AFUA_6G07600)-RELATED"/>
    <property type="match status" value="1"/>
</dbReference>
<accession>A0A844ANU9</accession>
<comment type="caution">
    <text evidence="2">The sequence shown here is derived from an EMBL/GenBank/DDBJ whole genome shotgun (WGS) entry which is preliminary data.</text>
</comment>
<protein>
    <submittedName>
        <fullName evidence="2">Ferredoxin</fullName>
    </submittedName>
</protein>
<dbReference type="InterPro" id="IPR017927">
    <property type="entry name" value="FAD-bd_FR_type"/>
</dbReference>
<dbReference type="Pfam" id="PF00970">
    <property type="entry name" value="FAD_binding_6"/>
    <property type="match status" value="1"/>
</dbReference>
<dbReference type="AlphaFoldDB" id="A0A844ANU9"/>
<dbReference type="PROSITE" id="PS51384">
    <property type="entry name" value="FAD_FR"/>
    <property type="match status" value="1"/>
</dbReference>
<dbReference type="EMBL" id="WIXK01000016">
    <property type="protein sequence ID" value="MQY44420.1"/>
    <property type="molecule type" value="Genomic_DNA"/>
</dbReference>
<dbReference type="PANTHER" id="PTHR42815:SF2">
    <property type="entry name" value="FAD-BINDING, PUTATIVE (AFU_ORTHOLOGUE AFUA_6G07600)-RELATED"/>
    <property type="match status" value="1"/>
</dbReference>
<dbReference type="RefSeq" id="WP_153549312.1">
    <property type="nucleotide sequence ID" value="NZ_WIXK01000016.1"/>
</dbReference>
<dbReference type="CDD" id="cd06184">
    <property type="entry name" value="flavohem_like_fad_nad_binding"/>
    <property type="match status" value="1"/>
</dbReference>